<dbReference type="AlphaFoldDB" id="A0A5S6QEZ0"/>
<proteinExistence type="predicted"/>
<dbReference type="WBParaSite" id="TMUE_1000005749.1">
    <property type="protein sequence ID" value="TMUE_1000005749.1"/>
    <property type="gene ID" value="WBGene00293738"/>
</dbReference>
<dbReference type="Proteomes" id="UP000046395">
    <property type="component" value="Unassembled WGS sequence"/>
</dbReference>
<evidence type="ECO:0000313" key="2">
    <source>
        <dbReference type="WBParaSite" id="TMUE_1000005749.1"/>
    </source>
</evidence>
<sequence length="201" mass="22884">MYSTLVKYTWTIPAFRILTDRCTLKRNASVGTQQFGTPDGRHMFSMKFYSKCRRFRLMVVKKVPGSMYAFRLKLSGMTDCKLERKKPDYFASTHLWLLWQPKKREFPMTDLIVKCTVGISETGLPFPSRPISTLALNGAQEINGRSDQVTVMEISTQENEEHGIRYPTQVSILEADFTNAAPNLGPILEPSVVHSTKGKKK</sequence>
<accession>A0A5S6QEZ0</accession>
<protein>
    <submittedName>
        <fullName evidence="2">NADH:ubiquinone oxidoreductase intermediate-associated protein 30 domain-containing protein</fullName>
    </submittedName>
</protein>
<evidence type="ECO:0000313" key="1">
    <source>
        <dbReference type="Proteomes" id="UP000046395"/>
    </source>
</evidence>
<name>A0A5S6QEZ0_TRIMR</name>
<keyword evidence="1" id="KW-1185">Reference proteome</keyword>
<reference evidence="2" key="1">
    <citation type="submission" date="2019-12" db="UniProtKB">
        <authorList>
            <consortium name="WormBaseParasite"/>
        </authorList>
    </citation>
    <scope>IDENTIFICATION</scope>
</reference>
<organism evidence="1 2">
    <name type="scientific">Trichuris muris</name>
    <name type="common">Mouse whipworm</name>
    <dbReference type="NCBI Taxonomy" id="70415"/>
    <lineage>
        <taxon>Eukaryota</taxon>
        <taxon>Metazoa</taxon>
        <taxon>Ecdysozoa</taxon>
        <taxon>Nematoda</taxon>
        <taxon>Enoplea</taxon>
        <taxon>Dorylaimia</taxon>
        <taxon>Trichinellida</taxon>
        <taxon>Trichuridae</taxon>
        <taxon>Trichuris</taxon>
    </lineage>
</organism>